<dbReference type="PROSITE" id="PS50850">
    <property type="entry name" value="MFS"/>
    <property type="match status" value="1"/>
</dbReference>
<evidence type="ECO:0000256" key="1">
    <source>
        <dbReference type="ARBA" id="ARBA00004651"/>
    </source>
</evidence>
<keyword evidence="4 7" id="KW-0812">Transmembrane</keyword>
<evidence type="ECO:0000313" key="10">
    <source>
        <dbReference type="Proteomes" id="UP000564644"/>
    </source>
</evidence>
<feature type="transmembrane region" description="Helical" evidence="7">
    <location>
        <begin position="265"/>
        <end position="288"/>
    </location>
</feature>
<feature type="transmembrane region" description="Helical" evidence="7">
    <location>
        <begin position="133"/>
        <end position="155"/>
    </location>
</feature>
<keyword evidence="3" id="KW-1003">Cell membrane</keyword>
<keyword evidence="6 7" id="KW-0472">Membrane</keyword>
<keyword evidence="5 7" id="KW-1133">Transmembrane helix</keyword>
<dbReference type="RefSeq" id="WP_185130598.1">
    <property type="nucleotide sequence ID" value="NZ_JACJVO010000023.1"/>
</dbReference>
<dbReference type="InterPro" id="IPR020846">
    <property type="entry name" value="MFS_dom"/>
</dbReference>
<evidence type="ECO:0000256" key="6">
    <source>
        <dbReference type="ARBA" id="ARBA00023136"/>
    </source>
</evidence>
<dbReference type="GO" id="GO:0022857">
    <property type="term" value="F:transmembrane transporter activity"/>
    <property type="evidence" value="ECO:0007669"/>
    <property type="project" value="InterPro"/>
</dbReference>
<evidence type="ECO:0000313" key="9">
    <source>
        <dbReference type="EMBL" id="MBB6732930.1"/>
    </source>
</evidence>
<evidence type="ECO:0000256" key="7">
    <source>
        <dbReference type="SAM" id="Phobius"/>
    </source>
</evidence>
<dbReference type="PANTHER" id="PTHR23501:SF191">
    <property type="entry name" value="VACUOLAR BASIC AMINO ACID TRANSPORTER 4"/>
    <property type="match status" value="1"/>
</dbReference>
<evidence type="ECO:0000259" key="8">
    <source>
        <dbReference type="PROSITE" id="PS50850"/>
    </source>
</evidence>
<feature type="transmembrane region" description="Helical" evidence="7">
    <location>
        <begin position="330"/>
        <end position="347"/>
    </location>
</feature>
<feature type="transmembrane region" description="Helical" evidence="7">
    <location>
        <begin position="75"/>
        <end position="102"/>
    </location>
</feature>
<dbReference type="InterPro" id="IPR036259">
    <property type="entry name" value="MFS_trans_sf"/>
</dbReference>
<comment type="caution">
    <text evidence="9">The sequence shown here is derived from an EMBL/GenBank/DDBJ whole genome shotgun (WGS) entry which is preliminary data.</text>
</comment>
<comment type="subcellular location">
    <subcellularLocation>
        <location evidence="1">Cell membrane</location>
        <topology evidence="1">Multi-pass membrane protein</topology>
    </subcellularLocation>
</comment>
<dbReference type="Gene3D" id="1.20.1720.10">
    <property type="entry name" value="Multidrug resistance protein D"/>
    <property type="match status" value="1"/>
</dbReference>
<keyword evidence="10" id="KW-1185">Reference proteome</keyword>
<dbReference type="SUPFAM" id="SSF103473">
    <property type="entry name" value="MFS general substrate transporter"/>
    <property type="match status" value="1"/>
</dbReference>
<feature type="transmembrane region" description="Helical" evidence="7">
    <location>
        <begin position="300"/>
        <end position="318"/>
    </location>
</feature>
<feature type="transmembrane region" description="Helical" evidence="7">
    <location>
        <begin position="220"/>
        <end position="244"/>
    </location>
</feature>
<feature type="transmembrane region" description="Helical" evidence="7">
    <location>
        <begin position="44"/>
        <end position="63"/>
    </location>
</feature>
<keyword evidence="2" id="KW-0813">Transport</keyword>
<dbReference type="AlphaFoldDB" id="A0A7X0SQA9"/>
<feature type="domain" description="Major facilitator superfamily (MFS) profile" evidence="8">
    <location>
        <begin position="10"/>
        <end position="456"/>
    </location>
</feature>
<proteinExistence type="predicted"/>
<dbReference type="Proteomes" id="UP000564644">
    <property type="component" value="Unassembled WGS sequence"/>
</dbReference>
<dbReference type="GO" id="GO:0005886">
    <property type="term" value="C:plasma membrane"/>
    <property type="evidence" value="ECO:0007669"/>
    <property type="project" value="UniProtKB-SubCell"/>
</dbReference>
<feature type="transmembrane region" description="Helical" evidence="7">
    <location>
        <begin position="194"/>
        <end position="214"/>
    </location>
</feature>
<dbReference type="EMBL" id="JACJVO010000023">
    <property type="protein sequence ID" value="MBB6732930.1"/>
    <property type="molecule type" value="Genomic_DNA"/>
</dbReference>
<feature type="transmembrane region" description="Helical" evidence="7">
    <location>
        <begin position="7"/>
        <end position="32"/>
    </location>
</feature>
<evidence type="ECO:0000256" key="3">
    <source>
        <dbReference type="ARBA" id="ARBA00022475"/>
    </source>
</evidence>
<dbReference type="NCBIfam" id="TIGR00711">
    <property type="entry name" value="efflux_EmrB"/>
    <property type="match status" value="1"/>
</dbReference>
<dbReference type="Gene3D" id="1.20.1250.20">
    <property type="entry name" value="MFS general substrate transporter like domains"/>
    <property type="match status" value="1"/>
</dbReference>
<evidence type="ECO:0000256" key="2">
    <source>
        <dbReference type="ARBA" id="ARBA00022448"/>
    </source>
</evidence>
<dbReference type="InterPro" id="IPR004638">
    <property type="entry name" value="EmrB-like"/>
</dbReference>
<evidence type="ECO:0000256" key="4">
    <source>
        <dbReference type="ARBA" id="ARBA00022692"/>
    </source>
</evidence>
<sequence length="463" mass="49577">MPKQSKVGWVVAGLLIALFVGALDVTVVSTAMPNIIADLSGTHLISWVFTIYTLTTCVATPIFGKLTDLFGRKPVFTIGVVLFVGGSILCGFSQSMIALIWFRAVQGIGAGALNPVCFTIVGDLFAGEKRGRMMGVFASVWSVAGLLGPLVGGYFVDQVSWRWIFFINLPLGVLALILVLGFMRETFEKQKKSIDFAGAAVFTVAISALMYALLSGGDKYAWDSAVIIGLFVVSALFLFLFVWVESRVKEPMVPLSIFRNRVMNVSNLSGFLAFSITAGVTIYAPIWIQTVLGHNATNSGLTVMPMSLAWPLASNLAGRLMYKVGMKATVVWGAALVAGGAVWLSALELGSPYWFWVCILSILGFGMGFISNPTTVMVQSSVGWEMRGVATAANSLLRSLGQTVGVAVFGTIFNHFVGTAGAKEQMTSGMHAIFVLMLAIAAVHLLTVAFLPPHRKVMAQQVS</sequence>
<feature type="transmembrane region" description="Helical" evidence="7">
    <location>
        <begin position="161"/>
        <end position="182"/>
    </location>
</feature>
<dbReference type="PRINTS" id="PR01036">
    <property type="entry name" value="TCRTETB"/>
</dbReference>
<evidence type="ECO:0000256" key="5">
    <source>
        <dbReference type="ARBA" id="ARBA00022989"/>
    </source>
</evidence>
<name>A0A7X0SQA9_9BACL</name>
<dbReference type="PANTHER" id="PTHR23501">
    <property type="entry name" value="MAJOR FACILITATOR SUPERFAMILY"/>
    <property type="match status" value="1"/>
</dbReference>
<dbReference type="InterPro" id="IPR011701">
    <property type="entry name" value="MFS"/>
</dbReference>
<dbReference type="Pfam" id="PF07690">
    <property type="entry name" value="MFS_1"/>
    <property type="match status" value="1"/>
</dbReference>
<feature type="transmembrane region" description="Helical" evidence="7">
    <location>
        <begin position="396"/>
        <end position="417"/>
    </location>
</feature>
<protein>
    <submittedName>
        <fullName evidence="9">MFS transporter</fullName>
    </submittedName>
</protein>
<feature type="transmembrane region" description="Helical" evidence="7">
    <location>
        <begin position="108"/>
        <end position="126"/>
    </location>
</feature>
<organism evidence="9 10">
    <name type="scientific">Cohnella zeiphila</name>
    <dbReference type="NCBI Taxonomy" id="2761120"/>
    <lineage>
        <taxon>Bacteria</taxon>
        <taxon>Bacillati</taxon>
        <taxon>Bacillota</taxon>
        <taxon>Bacilli</taxon>
        <taxon>Bacillales</taxon>
        <taxon>Paenibacillaceae</taxon>
        <taxon>Cohnella</taxon>
    </lineage>
</organism>
<feature type="transmembrane region" description="Helical" evidence="7">
    <location>
        <begin position="353"/>
        <end position="375"/>
    </location>
</feature>
<gene>
    <name evidence="9" type="ORF">H7C18_18600</name>
</gene>
<accession>A0A7X0SQA9</accession>
<feature type="transmembrane region" description="Helical" evidence="7">
    <location>
        <begin position="429"/>
        <end position="451"/>
    </location>
</feature>
<dbReference type="FunFam" id="1.20.1720.10:FF:000004">
    <property type="entry name" value="EmrB/QacA family drug resistance transporter"/>
    <property type="match status" value="1"/>
</dbReference>
<reference evidence="9 10" key="1">
    <citation type="submission" date="2020-08" db="EMBL/GenBank/DDBJ databases">
        <title>Cohnella phylogeny.</title>
        <authorList>
            <person name="Dunlap C."/>
        </authorList>
    </citation>
    <scope>NUCLEOTIDE SEQUENCE [LARGE SCALE GENOMIC DNA]</scope>
    <source>
        <strain evidence="9 10">CBP 2801</strain>
    </source>
</reference>
<dbReference type="CDD" id="cd17502">
    <property type="entry name" value="MFS_Azr1_MDR_like"/>
    <property type="match status" value="1"/>
</dbReference>